<dbReference type="InParanoid" id="A0A2P6N767"/>
<comment type="catalytic activity">
    <reaction evidence="1 7">
        <text>Hydrolysis of terminal, non-reducing alpha-D-galactose residues in alpha-D-galactosides, including galactose oligosaccharides, galactomannans and galactolipids.</text>
        <dbReference type="EC" id="3.2.1.22"/>
    </reaction>
</comment>
<dbReference type="Gene3D" id="2.60.40.1180">
    <property type="entry name" value="Golgi alpha-mannosidase II"/>
    <property type="match status" value="1"/>
</dbReference>
<dbReference type="Pfam" id="PF17801">
    <property type="entry name" value="Melibiase_C"/>
    <property type="match status" value="1"/>
</dbReference>
<dbReference type="SUPFAM" id="SSF51445">
    <property type="entry name" value="(Trans)glycosidases"/>
    <property type="match status" value="1"/>
</dbReference>
<dbReference type="InterPro" id="IPR013785">
    <property type="entry name" value="Aldolase_TIM"/>
</dbReference>
<dbReference type="Gene3D" id="2.80.10.50">
    <property type="match status" value="1"/>
</dbReference>
<dbReference type="CDD" id="cd00161">
    <property type="entry name" value="beta-trefoil_Ricin-like"/>
    <property type="match status" value="1"/>
</dbReference>
<proteinExistence type="inferred from homology"/>
<feature type="signal peptide" evidence="8">
    <location>
        <begin position="1"/>
        <end position="23"/>
    </location>
</feature>
<dbReference type="FunFam" id="3.20.20.70:FF:000197">
    <property type="entry name" value="Alpha-galactosidase"/>
    <property type="match status" value="1"/>
</dbReference>
<dbReference type="GO" id="GO:0004557">
    <property type="term" value="F:alpha-galactosidase activity"/>
    <property type="evidence" value="ECO:0007669"/>
    <property type="project" value="UniProtKB-EC"/>
</dbReference>
<dbReference type="InterPro" id="IPR035992">
    <property type="entry name" value="Ricin_B-like_lectins"/>
</dbReference>
<keyword evidence="5 7" id="KW-0378">Hydrolase</keyword>
<comment type="caution">
    <text evidence="10">The sequence shown here is derived from an EMBL/GenBank/DDBJ whole genome shotgun (WGS) entry which is preliminary data.</text>
</comment>
<evidence type="ECO:0000256" key="5">
    <source>
        <dbReference type="ARBA" id="ARBA00022801"/>
    </source>
</evidence>
<dbReference type="CDD" id="cd14792">
    <property type="entry name" value="GH27"/>
    <property type="match status" value="1"/>
</dbReference>
<sequence>MRGSLFFVCLLFSLAVALDNGLARTPQMGFNSWNYYYCNVNETHMANAMDDIVNLGLDKLGYNYVVVDDCWALRERDAQGNMQSDPKSFPHGMKVLADRAHSKGLKFGLYSSAGYTTCAGRAASLGHEKQDAKLWASWGVDYLKYDNCDRGDVPAKKRYGDMRDALAATGRTIFYSICSWGTDGVAQWGAQYGNSWRTTDDIYNGQDAVTYNIVANDVDAAYAAPGGWNDPDMLRIGNGGQPIGLDRIQFGLWSLAKAPLILSCDLLKLSQKQLDVIRNTEVIAVNQDALGIQGRLVYDSPNQYQIWAGKQSNGDQVVAVVNLQSAGATLRLPFNLLKFAPSAQLKIRSLWDHSDLGIFSEGLDVKVAGRDCVMLRLTPVIDVSDKIFRLQPKGLPGGMRPSDQNNVNGNVETGSWNSEARMKWKVLDAGDGYVYLVEQKNGFYLDLQGGQTAVETSATTFTFTGHDSTKWKIVASPEPNYYKIINKASGFVLDSYKCNEVGENPGGFAGGFIKTWYDVNTPCQQWLFVPV</sequence>
<feature type="chain" id="PRO_5015118081" description="Alpha-galactosidase" evidence="8">
    <location>
        <begin position="24"/>
        <end position="531"/>
    </location>
</feature>
<keyword evidence="7" id="KW-1015">Disulfide bond</keyword>
<evidence type="ECO:0000256" key="6">
    <source>
        <dbReference type="ARBA" id="ARBA00023295"/>
    </source>
</evidence>
<dbReference type="AlphaFoldDB" id="A0A2P6N767"/>
<evidence type="ECO:0000313" key="10">
    <source>
        <dbReference type="EMBL" id="PRP79802.1"/>
    </source>
</evidence>
<dbReference type="EC" id="3.2.1.22" evidence="3 7"/>
<reference evidence="10 11" key="1">
    <citation type="journal article" date="2018" name="Genome Biol. Evol.">
        <title>Multiple Roots of Fruiting Body Formation in Amoebozoa.</title>
        <authorList>
            <person name="Hillmann F."/>
            <person name="Forbes G."/>
            <person name="Novohradska S."/>
            <person name="Ferling I."/>
            <person name="Riege K."/>
            <person name="Groth M."/>
            <person name="Westermann M."/>
            <person name="Marz M."/>
            <person name="Spaller T."/>
            <person name="Winckler T."/>
            <person name="Schaap P."/>
            <person name="Glockner G."/>
        </authorList>
    </citation>
    <scope>NUCLEOTIDE SEQUENCE [LARGE SCALE GENOMIC DNA]</scope>
    <source>
        <strain evidence="10 11">Jena</strain>
    </source>
</reference>
<evidence type="ECO:0000256" key="1">
    <source>
        <dbReference type="ARBA" id="ARBA00001255"/>
    </source>
</evidence>
<dbReference type="SUPFAM" id="SSF50370">
    <property type="entry name" value="Ricin B-like lectins"/>
    <property type="match status" value="1"/>
</dbReference>
<name>A0A2P6N767_9EUKA</name>
<keyword evidence="4 8" id="KW-0732">Signal</keyword>
<accession>A0A2P6N767</accession>
<dbReference type="PANTHER" id="PTHR11452">
    <property type="entry name" value="ALPHA-GALACTOSIDASE/ALPHA-N-ACETYLGALACTOSAMINIDASE"/>
    <property type="match status" value="1"/>
</dbReference>
<dbReference type="InterPro" id="IPR002241">
    <property type="entry name" value="Glyco_hydro_27"/>
</dbReference>
<gene>
    <name evidence="10" type="ORF">PROFUN_12556</name>
</gene>
<keyword evidence="6 7" id="KW-0326">Glycosidase</keyword>
<dbReference type="InterPro" id="IPR013780">
    <property type="entry name" value="Glyco_hydro_b"/>
</dbReference>
<feature type="domain" description="Alpha galactosidase C-terminal" evidence="9">
    <location>
        <begin position="303"/>
        <end position="377"/>
    </location>
</feature>
<dbReference type="GO" id="GO:0005975">
    <property type="term" value="P:carbohydrate metabolic process"/>
    <property type="evidence" value="ECO:0007669"/>
    <property type="project" value="InterPro"/>
</dbReference>
<keyword evidence="11" id="KW-1185">Reference proteome</keyword>
<dbReference type="PROSITE" id="PS00512">
    <property type="entry name" value="ALPHA_GALACTOSIDASE"/>
    <property type="match status" value="1"/>
</dbReference>
<dbReference type="Proteomes" id="UP000241769">
    <property type="component" value="Unassembled WGS sequence"/>
</dbReference>
<dbReference type="STRING" id="1890364.A0A2P6N767"/>
<dbReference type="PANTHER" id="PTHR11452:SF75">
    <property type="entry name" value="ALPHA-GALACTOSIDASE MEL1"/>
    <property type="match status" value="1"/>
</dbReference>
<dbReference type="InterPro" id="IPR041233">
    <property type="entry name" value="Melibiase_C"/>
</dbReference>
<protein>
    <recommendedName>
        <fullName evidence="3 7">Alpha-galactosidase</fullName>
        <ecNumber evidence="3 7">3.2.1.22</ecNumber>
    </recommendedName>
    <alternativeName>
        <fullName evidence="7">Melibiase</fullName>
    </alternativeName>
</protein>
<evidence type="ECO:0000313" key="11">
    <source>
        <dbReference type="Proteomes" id="UP000241769"/>
    </source>
</evidence>
<dbReference type="Gene3D" id="3.20.20.70">
    <property type="entry name" value="Aldolase class I"/>
    <property type="match status" value="1"/>
</dbReference>
<organism evidence="10 11">
    <name type="scientific">Planoprotostelium fungivorum</name>
    <dbReference type="NCBI Taxonomy" id="1890364"/>
    <lineage>
        <taxon>Eukaryota</taxon>
        <taxon>Amoebozoa</taxon>
        <taxon>Evosea</taxon>
        <taxon>Variosea</taxon>
        <taxon>Cavosteliida</taxon>
        <taxon>Cavosteliaceae</taxon>
        <taxon>Planoprotostelium</taxon>
    </lineage>
</organism>
<evidence type="ECO:0000256" key="4">
    <source>
        <dbReference type="ARBA" id="ARBA00022729"/>
    </source>
</evidence>
<dbReference type="Pfam" id="PF16499">
    <property type="entry name" value="Melibiase_2"/>
    <property type="match status" value="1"/>
</dbReference>
<dbReference type="EMBL" id="MDYQ01000170">
    <property type="protein sequence ID" value="PRP79802.1"/>
    <property type="molecule type" value="Genomic_DNA"/>
</dbReference>
<comment type="similarity">
    <text evidence="2 7">Belongs to the glycosyl hydrolase 27 family.</text>
</comment>
<dbReference type="PRINTS" id="PR00740">
    <property type="entry name" value="GLHYDRLASE27"/>
</dbReference>
<evidence type="ECO:0000256" key="8">
    <source>
        <dbReference type="SAM" id="SignalP"/>
    </source>
</evidence>
<evidence type="ECO:0000259" key="9">
    <source>
        <dbReference type="Pfam" id="PF17801"/>
    </source>
</evidence>
<evidence type="ECO:0000256" key="2">
    <source>
        <dbReference type="ARBA" id="ARBA00009743"/>
    </source>
</evidence>
<dbReference type="InterPro" id="IPR017853">
    <property type="entry name" value="GH"/>
</dbReference>
<evidence type="ECO:0000256" key="7">
    <source>
        <dbReference type="RuleBase" id="RU361168"/>
    </source>
</evidence>
<dbReference type="OrthoDB" id="5795902at2759"/>
<evidence type="ECO:0000256" key="3">
    <source>
        <dbReference type="ARBA" id="ARBA00012755"/>
    </source>
</evidence>
<dbReference type="InterPro" id="IPR000111">
    <property type="entry name" value="Glyco_hydro_27/36_CS"/>
</dbReference>
<dbReference type="SUPFAM" id="SSF51011">
    <property type="entry name" value="Glycosyl hydrolase domain"/>
    <property type="match status" value="1"/>
</dbReference>